<dbReference type="Pfam" id="PF05598">
    <property type="entry name" value="DUF772"/>
    <property type="match status" value="1"/>
</dbReference>
<name>A0ABT8W953_9FLAO</name>
<evidence type="ECO:0000313" key="3">
    <source>
        <dbReference type="Proteomes" id="UP001176883"/>
    </source>
</evidence>
<evidence type="ECO:0000313" key="2">
    <source>
        <dbReference type="EMBL" id="MDO5969611.1"/>
    </source>
</evidence>
<dbReference type="InterPro" id="IPR008490">
    <property type="entry name" value="Transposase_InsH_N"/>
</dbReference>
<sequence length="91" mass="10684">QEKLFAQFQLSDLVPEQNFYRRLKGVLDLDFLYPMTKGYYGESGQKSIDPVVFFKLCPVGYLENIISDRHLINHCGLRLDILYFLGYDIDE</sequence>
<organism evidence="2 3">
    <name type="scientific">Flavivirga aquimarina</name>
    <dbReference type="NCBI Taxonomy" id="2027862"/>
    <lineage>
        <taxon>Bacteria</taxon>
        <taxon>Pseudomonadati</taxon>
        <taxon>Bacteroidota</taxon>
        <taxon>Flavobacteriia</taxon>
        <taxon>Flavobacteriales</taxon>
        <taxon>Flavobacteriaceae</taxon>
        <taxon>Flavivirga</taxon>
    </lineage>
</organism>
<evidence type="ECO:0000259" key="1">
    <source>
        <dbReference type="Pfam" id="PF05598"/>
    </source>
</evidence>
<comment type="caution">
    <text evidence="2">The sequence shown here is derived from an EMBL/GenBank/DDBJ whole genome shotgun (WGS) entry which is preliminary data.</text>
</comment>
<feature type="domain" description="Transposase InsH N-terminal" evidence="1">
    <location>
        <begin position="9"/>
        <end position="91"/>
    </location>
</feature>
<accession>A0ABT8W953</accession>
<dbReference type="EMBL" id="JAUOEK010000084">
    <property type="protein sequence ID" value="MDO5969611.1"/>
    <property type="molecule type" value="Genomic_DNA"/>
</dbReference>
<feature type="non-terminal residue" evidence="2">
    <location>
        <position position="1"/>
    </location>
</feature>
<protein>
    <submittedName>
        <fullName evidence="2">Transposase</fullName>
    </submittedName>
</protein>
<dbReference type="Proteomes" id="UP001176883">
    <property type="component" value="Unassembled WGS sequence"/>
</dbReference>
<keyword evidence="3" id="KW-1185">Reference proteome</keyword>
<reference evidence="2" key="1">
    <citation type="submission" date="2023-07" db="EMBL/GenBank/DDBJ databases">
        <title>Two novel species in the genus Flavivirga.</title>
        <authorList>
            <person name="Kwon K."/>
        </authorList>
    </citation>
    <scope>NUCLEOTIDE SEQUENCE</scope>
    <source>
        <strain evidence="2">KCTC 52353</strain>
    </source>
</reference>
<proteinExistence type="predicted"/>
<gene>
    <name evidence="2" type="ORF">Q4Q35_07315</name>
</gene>